<feature type="compositionally biased region" description="Low complexity" evidence="4">
    <location>
        <begin position="62"/>
        <end position="91"/>
    </location>
</feature>
<feature type="compositionally biased region" description="Basic residues" evidence="4">
    <location>
        <begin position="1"/>
        <end position="14"/>
    </location>
</feature>
<accession>A0AAW1QKV8</accession>
<feature type="region of interest" description="Disordered" evidence="4">
    <location>
        <begin position="760"/>
        <end position="849"/>
    </location>
</feature>
<comment type="similarity">
    <text evidence="2">Belongs to the NOC2 family.</text>
</comment>
<dbReference type="GO" id="GO:0030691">
    <property type="term" value="C:Noc2p-Noc3p complex"/>
    <property type="evidence" value="ECO:0007669"/>
    <property type="project" value="TreeGrafter"/>
</dbReference>
<evidence type="ECO:0008006" key="7">
    <source>
        <dbReference type="Google" id="ProtNLM"/>
    </source>
</evidence>
<dbReference type="GO" id="GO:0005730">
    <property type="term" value="C:nucleolus"/>
    <property type="evidence" value="ECO:0007669"/>
    <property type="project" value="TreeGrafter"/>
</dbReference>
<evidence type="ECO:0000313" key="6">
    <source>
        <dbReference type="Proteomes" id="UP001438707"/>
    </source>
</evidence>
<proteinExistence type="inferred from homology"/>
<comment type="subcellular location">
    <subcellularLocation>
        <location evidence="1">Nucleus</location>
    </subcellularLocation>
</comment>
<protein>
    <recommendedName>
        <fullName evidence="7">Nucleolar complex protein 2 homolog</fullName>
    </recommendedName>
</protein>
<keyword evidence="3" id="KW-0539">Nucleus</keyword>
<dbReference type="GO" id="GO:0005654">
    <property type="term" value="C:nucleoplasm"/>
    <property type="evidence" value="ECO:0007669"/>
    <property type="project" value="TreeGrafter"/>
</dbReference>
<feature type="region of interest" description="Disordered" evidence="4">
    <location>
        <begin position="691"/>
        <end position="711"/>
    </location>
</feature>
<feature type="compositionally biased region" description="Basic residues" evidence="4">
    <location>
        <begin position="21"/>
        <end position="30"/>
    </location>
</feature>
<reference evidence="5 6" key="1">
    <citation type="journal article" date="2024" name="Nat. Commun.">
        <title>Phylogenomics reveals the evolutionary origins of lichenization in chlorophyte algae.</title>
        <authorList>
            <person name="Puginier C."/>
            <person name="Libourel C."/>
            <person name="Otte J."/>
            <person name="Skaloud P."/>
            <person name="Haon M."/>
            <person name="Grisel S."/>
            <person name="Petersen M."/>
            <person name="Berrin J.G."/>
            <person name="Delaux P.M."/>
            <person name="Dal Grande F."/>
            <person name="Keller J."/>
        </authorList>
    </citation>
    <scope>NUCLEOTIDE SEQUENCE [LARGE SCALE GENOMIC DNA]</scope>
    <source>
        <strain evidence="5 6">SAG 2145</strain>
    </source>
</reference>
<feature type="region of interest" description="Disordered" evidence="4">
    <location>
        <begin position="163"/>
        <end position="199"/>
    </location>
</feature>
<keyword evidence="6" id="KW-1185">Reference proteome</keyword>
<dbReference type="PANTHER" id="PTHR12687">
    <property type="entry name" value="NUCLEOLAR COMPLEX 2 AND RAD4-RELATED"/>
    <property type="match status" value="1"/>
</dbReference>
<evidence type="ECO:0000256" key="2">
    <source>
        <dbReference type="ARBA" id="ARBA00005907"/>
    </source>
</evidence>
<dbReference type="GO" id="GO:0042273">
    <property type="term" value="P:ribosomal large subunit biogenesis"/>
    <property type="evidence" value="ECO:0007669"/>
    <property type="project" value="TreeGrafter"/>
</dbReference>
<sequence length="849" mass="92170">MAKAKKSTKKFKKKGLGEHTSRRKVIKKKEHTAPVVAAKAGGNTAKEVKGIPDMELDEFLDGGFEAAGAEASGSEDNSSMDGDLALDAGDGLHLEPTPEMTDAQAAGSEDLSDEDDPVGQHNRKLKTEMSQHEAQLAALRERDPEFYAYLQQTDQELLDFKADEDESDQDEETEADAGEDGAGIPDAAAGRQTDAASTSGRMLVTSQLVDRWCRAAQEGATMGTMRQLLRAFRAACHFGDTEEEVAAAMRIASSHVFNQLLMFLLQEGASLFARMLGFKAGELPPPDKLTKSDRWRKCEPLAKSFLGNTLHLLSHLTESGSIAYVLQRMRALVPLLAASQRLQRKLLQHCLTLFGSDQRGPALQALLLIRQMALLLPDPALDLALKGTYRTFVRNARFVTPDSAPHIAFMAACVVEMHSLDMGAAYEHAFSAVRQLAQLLRAGLAQRSQQALQEVYSWPTLHALELWARLLSSLSDRAELKPLVYPVVQLLLGVAGLVPSPRYFPLRLRCIASLSALSAATGVFIPLAPPLLEVLTWSELRKAPAAQQAGKPPDLMTQLRAGQSQLRTPSFQEAVVNLALEQLAGHMAQWSCHIAFPEMAHLSIHHLRKFVKQCPVERFRAAARSLLDAAQRNSAWLAQKRSSVDFSPKDAQQIAEFLQDEKLAGQAPLQKFHASLVERSRQQRALRSAKEVNVATAAQQDMSDASDDEDLDAPISNLQQAEATAAVLPAGGLNFRAQIVAGKAARKKAAAEAEQEAAAAAAAAPSAEDDARHGSDMDILEDYVLSDDEDDDAAAAEAGKKKEPGHRRSGKQAPRGKHRKLAGKVSASKGSKSGPSKQIPKAKRSKQKR</sequence>
<dbReference type="GO" id="GO:0030690">
    <property type="term" value="C:Noc1p-Noc2p complex"/>
    <property type="evidence" value="ECO:0007669"/>
    <property type="project" value="TreeGrafter"/>
</dbReference>
<feature type="compositionally biased region" description="Basic residues" evidence="4">
    <location>
        <begin position="803"/>
        <end position="822"/>
    </location>
</feature>
<dbReference type="EMBL" id="JALJOS010000034">
    <property type="protein sequence ID" value="KAK9822072.1"/>
    <property type="molecule type" value="Genomic_DNA"/>
</dbReference>
<feature type="compositionally biased region" description="Low complexity" evidence="4">
    <location>
        <begin position="823"/>
        <end position="837"/>
    </location>
</feature>
<dbReference type="PANTHER" id="PTHR12687:SF4">
    <property type="entry name" value="NUCLEOLAR COMPLEX PROTEIN 2 HOMOLOG"/>
    <property type="match status" value="1"/>
</dbReference>
<dbReference type="Proteomes" id="UP001438707">
    <property type="component" value="Unassembled WGS sequence"/>
</dbReference>
<dbReference type="InterPro" id="IPR005343">
    <property type="entry name" value="Noc2"/>
</dbReference>
<organism evidence="5 6">
    <name type="scientific">Apatococcus lobatus</name>
    <dbReference type="NCBI Taxonomy" id="904363"/>
    <lineage>
        <taxon>Eukaryota</taxon>
        <taxon>Viridiplantae</taxon>
        <taxon>Chlorophyta</taxon>
        <taxon>core chlorophytes</taxon>
        <taxon>Trebouxiophyceae</taxon>
        <taxon>Chlorellales</taxon>
        <taxon>Chlorellaceae</taxon>
        <taxon>Apatococcus</taxon>
    </lineage>
</organism>
<feature type="compositionally biased region" description="Basic residues" evidence="4">
    <location>
        <begin position="840"/>
        <end position="849"/>
    </location>
</feature>
<dbReference type="Pfam" id="PF03715">
    <property type="entry name" value="Noc2"/>
    <property type="match status" value="1"/>
</dbReference>
<evidence type="ECO:0000256" key="4">
    <source>
        <dbReference type="SAM" id="MobiDB-lite"/>
    </source>
</evidence>
<gene>
    <name evidence="5" type="ORF">WJX74_004970</name>
</gene>
<dbReference type="AlphaFoldDB" id="A0AAW1QKV8"/>
<feature type="compositionally biased region" description="Acidic residues" evidence="4">
    <location>
        <begin position="778"/>
        <end position="794"/>
    </location>
</feature>
<feature type="region of interest" description="Disordered" evidence="4">
    <location>
        <begin position="1"/>
        <end position="39"/>
    </location>
</feature>
<evidence type="ECO:0000256" key="3">
    <source>
        <dbReference type="ARBA" id="ARBA00023242"/>
    </source>
</evidence>
<feature type="compositionally biased region" description="Acidic residues" evidence="4">
    <location>
        <begin position="163"/>
        <end position="179"/>
    </location>
</feature>
<evidence type="ECO:0000256" key="1">
    <source>
        <dbReference type="ARBA" id="ARBA00004123"/>
    </source>
</evidence>
<comment type="caution">
    <text evidence="5">The sequence shown here is derived from an EMBL/GenBank/DDBJ whole genome shotgun (WGS) entry which is preliminary data.</text>
</comment>
<name>A0AAW1QKV8_9CHLO</name>
<feature type="region of interest" description="Disordered" evidence="4">
    <location>
        <begin position="62"/>
        <end position="135"/>
    </location>
</feature>
<evidence type="ECO:0000313" key="5">
    <source>
        <dbReference type="EMBL" id="KAK9822072.1"/>
    </source>
</evidence>